<evidence type="ECO:0000313" key="5">
    <source>
        <dbReference type="EMBL" id="RFU94645.1"/>
    </source>
</evidence>
<dbReference type="Proteomes" id="UP000264002">
    <property type="component" value="Unassembled WGS sequence"/>
</dbReference>
<accession>A0A372MFU4</accession>
<dbReference type="EMBL" id="QUWK01000008">
    <property type="protein sequence ID" value="RFU94645.1"/>
    <property type="molecule type" value="Genomic_DNA"/>
</dbReference>
<dbReference type="Gene3D" id="3.40.50.2300">
    <property type="match status" value="2"/>
</dbReference>
<dbReference type="SUPFAM" id="SSF47413">
    <property type="entry name" value="lambda repressor-like DNA-binding domains"/>
    <property type="match status" value="1"/>
</dbReference>
<dbReference type="AlphaFoldDB" id="A0A372MFU4"/>
<dbReference type="GO" id="GO:0000976">
    <property type="term" value="F:transcription cis-regulatory region binding"/>
    <property type="evidence" value="ECO:0007669"/>
    <property type="project" value="TreeGrafter"/>
</dbReference>
<evidence type="ECO:0000256" key="3">
    <source>
        <dbReference type="ARBA" id="ARBA00023163"/>
    </source>
</evidence>
<evidence type="ECO:0000313" key="6">
    <source>
        <dbReference type="Proteomes" id="UP000264002"/>
    </source>
</evidence>
<evidence type="ECO:0000256" key="1">
    <source>
        <dbReference type="ARBA" id="ARBA00023015"/>
    </source>
</evidence>
<dbReference type="Pfam" id="PF00356">
    <property type="entry name" value="LacI"/>
    <property type="match status" value="1"/>
</dbReference>
<protein>
    <submittedName>
        <fullName evidence="5">LacI family transcriptional regulator</fullName>
    </submittedName>
</protein>
<dbReference type="InterPro" id="IPR046335">
    <property type="entry name" value="LacI/GalR-like_sensor"/>
</dbReference>
<dbReference type="InterPro" id="IPR000843">
    <property type="entry name" value="HTH_LacI"/>
</dbReference>
<dbReference type="PANTHER" id="PTHR30146:SF109">
    <property type="entry name" value="HTH-TYPE TRANSCRIPTIONAL REGULATOR GALS"/>
    <property type="match status" value="1"/>
</dbReference>
<keyword evidence="3" id="KW-0804">Transcription</keyword>
<dbReference type="CDD" id="cd01392">
    <property type="entry name" value="HTH_LacI"/>
    <property type="match status" value="1"/>
</dbReference>
<keyword evidence="2" id="KW-0238">DNA-binding</keyword>
<dbReference type="PROSITE" id="PS00356">
    <property type="entry name" value="HTH_LACI_1"/>
    <property type="match status" value="1"/>
</dbReference>
<feature type="domain" description="HTH lacI-type" evidence="4">
    <location>
        <begin position="6"/>
        <end position="51"/>
    </location>
</feature>
<dbReference type="CDD" id="cd06267">
    <property type="entry name" value="PBP1_LacI_sugar_binding-like"/>
    <property type="match status" value="1"/>
</dbReference>
<dbReference type="SUPFAM" id="SSF53822">
    <property type="entry name" value="Periplasmic binding protein-like I"/>
    <property type="match status" value="1"/>
</dbReference>
<dbReference type="Pfam" id="PF13377">
    <property type="entry name" value="Peripla_BP_3"/>
    <property type="match status" value="1"/>
</dbReference>
<reference evidence="5 6" key="2">
    <citation type="submission" date="2018-09" db="EMBL/GenBank/DDBJ databases">
        <title>Genome of Sphaerochaeta halotolerans strain 4-11.</title>
        <authorList>
            <person name="Nazina T.N."/>
            <person name="Sokolova D.S."/>
        </authorList>
    </citation>
    <scope>NUCLEOTIDE SEQUENCE [LARGE SCALE GENOMIC DNA]</scope>
    <source>
        <strain evidence="5 6">4-11</strain>
    </source>
</reference>
<gene>
    <name evidence="5" type="ORF">DYP60_09055</name>
</gene>
<sequence length="361" mass="39859">MHRKKITITDVAKAAGVSIATVSRVVNHVNRVEPSVAKRVREAMYTLGYVPKKPNHPNAVIALVVPSLENPFFSLVVEGILSRANIEGETLLVFSSEGSAVQEKKNLHWAAKLGVDGLLFCPLSDTSASLLPALFAISTPVVIIYRHDYCDFASHIYYDNEMGGYLATKYLLKAGHRQIAFFASFWGDKPSDLLNFHDRRLMGSYSSLDRLKGYQNALEEYGVTVHRELLCSTGYTYESGYAMTRHFLSSLCDFTAIICCNDSVAAGVLQALREQNIEVPRQVSVIGYDASFLSDITRPSLSSVHQDPKVLGRTAFDQLQARRSGEGKADVILKPNLVIKSSTGQCENKEQRPSYDGKTGQ</sequence>
<dbReference type="SMART" id="SM00354">
    <property type="entry name" value="HTH_LACI"/>
    <property type="match status" value="1"/>
</dbReference>
<reference evidence="6" key="1">
    <citation type="submission" date="2018-08" db="EMBL/GenBank/DDBJ databases">
        <authorList>
            <person name="Grouzdev D.S."/>
            <person name="Krutkina M.S."/>
        </authorList>
    </citation>
    <scope>NUCLEOTIDE SEQUENCE [LARGE SCALE GENOMIC DNA]</scope>
    <source>
        <strain evidence="6">4-11</strain>
    </source>
</reference>
<organism evidence="5 6">
    <name type="scientific">Sphaerochaeta halotolerans</name>
    <dbReference type="NCBI Taxonomy" id="2293840"/>
    <lineage>
        <taxon>Bacteria</taxon>
        <taxon>Pseudomonadati</taxon>
        <taxon>Spirochaetota</taxon>
        <taxon>Spirochaetia</taxon>
        <taxon>Spirochaetales</taxon>
        <taxon>Sphaerochaetaceae</taxon>
        <taxon>Sphaerochaeta</taxon>
    </lineage>
</organism>
<dbReference type="Gene3D" id="1.10.260.40">
    <property type="entry name" value="lambda repressor-like DNA-binding domains"/>
    <property type="match status" value="1"/>
</dbReference>
<proteinExistence type="predicted"/>
<dbReference type="RefSeq" id="WP_117330679.1">
    <property type="nucleotide sequence ID" value="NZ_QUWK01000008.1"/>
</dbReference>
<evidence type="ECO:0000256" key="2">
    <source>
        <dbReference type="ARBA" id="ARBA00023125"/>
    </source>
</evidence>
<dbReference type="PRINTS" id="PR00036">
    <property type="entry name" value="HTHLACI"/>
</dbReference>
<dbReference type="GO" id="GO:0003700">
    <property type="term" value="F:DNA-binding transcription factor activity"/>
    <property type="evidence" value="ECO:0007669"/>
    <property type="project" value="TreeGrafter"/>
</dbReference>
<dbReference type="PROSITE" id="PS50932">
    <property type="entry name" value="HTH_LACI_2"/>
    <property type="match status" value="1"/>
</dbReference>
<keyword evidence="6" id="KW-1185">Reference proteome</keyword>
<dbReference type="InterPro" id="IPR028082">
    <property type="entry name" value="Peripla_BP_I"/>
</dbReference>
<keyword evidence="1" id="KW-0805">Transcription regulation</keyword>
<name>A0A372MFU4_9SPIR</name>
<dbReference type="InterPro" id="IPR010982">
    <property type="entry name" value="Lambda_DNA-bd_dom_sf"/>
</dbReference>
<dbReference type="PANTHER" id="PTHR30146">
    <property type="entry name" value="LACI-RELATED TRANSCRIPTIONAL REPRESSOR"/>
    <property type="match status" value="1"/>
</dbReference>
<comment type="caution">
    <text evidence="5">The sequence shown here is derived from an EMBL/GenBank/DDBJ whole genome shotgun (WGS) entry which is preliminary data.</text>
</comment>
<evidence type="ECO:0000259" key="4">
    <source>
        <dbReference type="PROSITE" id="PS50932"/>
    </source>
</evidence>